<dbReference type="EMBL" id="HBUF01292724">
    <property type="protein sequence ID" value="CAG6689538.1"/>
    <property type="molecule type" value="Transcribed_RNA"/>
</dbReference>
<protein>
    <submittedName>
        <fullName evidence="1">Uncharacterized protein</fullName>
    </submittedName>
</protein>
<sequence length="184" mass="21724">MYTYTECLQASSVTYTWGSPTGKCDWTFSFISIFIHVHSYFSHLTSFGGYSLSLEKYIYNFNISALIRIHFYLDPFFNVPFSYPPLPYFLYFFPASPSFSCFSFDLLSCAFDVCFHLSMETYFSEASRSNTQHETSQNRYNDTLMSNDAKLSYKFTHILRQSFTYLTHKERYEIKAPYMTKKGR</sequence>
<proteinExistence type="predicted"/>
<name>A0A8D8XBN7_9HEMI</name>
<dbReference type="EMBL" id="HBUF01292725">
    <property type="protein sequence ID" value="CAG6689539.1"/>
    <property type="molecule type" value="Transcribed_RNA"/>
</dbReference>
<reference evidence="1" key="1">
    <citation type="submission" date="2021-05" db="EMBL/GenBank/DDBJ databases">
        <authorList>
            <person name="Alioto T."/>
            <person name="Alioto T."/>
            <person name="Gomez Garrido J."/>
        </authorList>
    </citation>
    <scope>NUCLEOTIDE SEQUENCE</scope>
</reference>
<accession>A0A8D8XBN7</accession>
<evidence type="ECO:0000313" key="1">
    <source>
        <dbReference type="EMBL" id="CAG6689538.1"/>
    </source>
</evidence>
<dbReference type="AlphaFoldDB" id="A0A8D8XBN7"/>
<organism evidence="1">
    <name type="scientific">Cacopsylla melanoneura</name>
    <dbReference type="NCBI Taxonomy" id="428564"/>
    <lineage>
        <taxon>Eukaryota</taxon>
        <taxon>Metazoa</taxon>
        <taxon>Ecdysozoa</taxon>
        <taxon>Arthropoda</taxon>
        <taxon>Hexapoda</taxon>
        <taxon>Insecta</taxon>
        <taxon>Pterygota</taxon>
        <taxon>Neoptera</taxon>
        <taxon>Paraneoptera</taxon>
        <taxon>Hemiptera</taxon>
        <taxon>Sternorrhyncha</taxon>
        <taxon>Psylloidea</taxon>
        <taxon>Psyllidae</taxon>
        <taxon>Psyllinae</taxon>
        <taxon>Cacopsylla</taxon>
    </lineage>
</organism>